<evidence type="ECO:0000259" key="1">
    <source>
        <dbReference type="PROSITE" id="PS51447"/>
    </source>
</evidence>
<dbReference type="InterPro" id="IPR005121">
    <property type="entry name" value="Fdx_antiC-bd"/>
</dbReference>
<feature type="domain" description="FDX-ACB" evidence="1">
    <location>
        <begin position="162"/>
        <end position="256"/>
    </location>
</feature>
<dbReference type="InterPro" id="IPR045864">
    <property type="entry name" value="aa-tRNA-synth_II/BPL/LPL"/>
</dbReference>
<dbReference type="SUPFAM" id="SSF54991">
    <property type="entry name" value="Anticodon-binding domain of PheRS"/>
    <property type="match status" value="1"/>
</dbReference>
<dbReference type="Pfam" id="PF17759">
    <property type="entry name" value="tRNA_synthFbeta"/>
    <property type="match status" value="2"/>
</dbReference>
<evidence type="ECO:0000313" key="3">
    <source>
        <dbReference type="Proteomes" id="UP001153678"/>
    </source>
</evidence>
<evidence type="ECO:0000313" key="2">
    <source>
        <dbReference type="EMBL" id="CAI2194081.1"/>
    </source>
</evidence>
<dbReference type="Gene3D" id="3.30.70.380">
    <property type="entry name" value="Ferrodoxin-fold anticodon-binding domain"/>
    <property type="match status" value="1"/>
</dbReference>
<dbReference type="SUPFAM" id="SSF55681">
    <property type="entry name" value="Class II aaRS and biotin synthetases"/>
    <property type="match status" value="1"/>
</dbReference>
<dbReference type="AlphaFoldDB" id="A0A9W4T6Y2"/>
<gene>
    <name evidence="2" type="ORF">FWILDA_LOCUS16397</name>
</gene>
<name>A0A9W4T6Y2_9GLOM</name>
<dbReference type="EMBL" id="CAMKVN010010433">
    <property type="protein sequence ID" value="CAI2194081.1"/>
    <property type="molecule type" value="Genomic_DNA"/>
</dbReference>
<sequence>MKNDFNHSVSDEFFRLLMPKNEYHEYYRQTLIPSHLKALKYNLSHGNKDLFFFEISSVYGAPHQQEELLTLSGVGILENIFSLWKIEKEISFTLPSLNYLYFPQSAEIFIGEEGIGFFGRLHPQIAQKYQINENIFVAQVSLSRIIDYLNRFSTPISYQPVSNFPSSTKDLSFIFSENINYGEVIELIKEVVGNNLQEIKVFDVYQNAELERTEKKSVSFHLIFRSSSKTLESKEIEKILENIIERVEKVFMAKLRG</sequence>
<keyword evidence="3" id="KW-1185">Reference proteome</keyword>
<dbReference type="Proteomes" id="UP001153678">
    <property type="component" value="Unassembled WGS sequence"/>
</dbReference>
<dbReference type="OrthoDB" id="2442699at2759"/>
<dbReference type="InterPro" id="IPR036690">
    <property type="entry name" value="Fdx_antiC-bd_sf"/>
</dbReference>
<dbReference type="Pfam" id="PF03147">
    <property type="entry name" value="FDX-ACB"/>
    <property type="match status" value="1"/>
</dbReference>
<proteinExistence type="predicted"/>
<dbReference type="InterPro" id="IPR041616">
    <property type="entry name" value="PheRS_beta_core"/>
</dbReference>
<comment type="caution">
    <text evidence="2">The sequence shown here is derived from an EMBL/GenBank/DDBJ whole genome shotgun (WGS) entry which is preliminary data.</text>
</comment>
<protein>
    <submittedName>
        <fullName evidence="2">949_t:CDS:1</fullName>
    </submittedName>
</protein>
<dbReference type="Gene3D" id="3.30.930.10">
    <property type="entry name" value="Bira Bifunctional Protein, Domain 2"/>
    <property type="match status" value="1"/>
</dbReference>
<accession>A0A9W4T6Y2</accession>
<dbReference type="SMART" id="SM00896">
    <property type="entry name" value="FDX-ACB"/>
    <property type="match status" value="1"/>
</dbReference>
<reference evidence="2" key="1">
    <citation type="submission" date="2022-08" db="EMBL/GenBank/DDBJ databases">
        <authorList>
            <person name="Kallberg Y."/>
            <person name="Tangrot J."/>
            <person name="Rosling A."/>
        </authorList>
    </citation>
    <scope>NUCLEOTIDE SEQUENCE</scope>
    <source>
        <strain evidence="2">Wild A</strain>
    </source>
</reference>
<dbReference type="PROSITE" id="PS51447">
    <property type="entry name" value="FDX_ACB"/>
    <property type="match status" value="1"/>
</dbReference>
<organism evidence="2 3">
    <name type="scientific">Funneliformis geosporum</name>
    <dbReference type="NCBI Taxonomy" id="1117311"/>
    <lineage>
        <taxon>Eukaryota</taxon>
        <taxon>Fungi</taxon>
        <taxon>Fungi incertae sedis</taxon>
        <taxon>Mucoromycota</taxon>
        <taxon>Glomeromycotina</taxon>
        <taxon>Glomeromycetes</taxon>
        <taxon>Glomerales</taxon>
        <taxon>Glomeraceae</taxon>
        <taxon>Funneliformis</taxon>
    </lineage>
</organism>